<dbReference type="KEGG" id="ptrr:90956502"/>
<dbReference type="Pfam" id="PF03184">
    <property type="entry name" value="DDE_1"/>
    <property type="match status" value="1"/>
</dbReference>
<gene>
    <name evidence="3" type="ORF">PtrM4_100160</name>
</gene>
<dbReference type="GeneID" id="90956502"/>
<feature type="domain" description="DDE-1" evidence="2">
    <location>
        <begin position="37"/>
        <end position="131"/>
    </location>
</feature>
<dbReference type="GO" id="GO:0003676">
    <property type="term" value="F:nucleic acid binding"/>
    <property type="evidence" value="ECO:0007669"/>
    <property type="project" value="InterPro"/>
</dbReference>
<dbReference type="AlphaFoldDB" id="A0A834RUQ3"/>
<proteinExistence type="predicted"/>
<accession>A0A834RUQ3</accession>
<comment type="caution">
    <text evidence="3">The sequence shown here is derived from an EMBL/GenBank/DDBJ whole genome shotgun (WGS) entry which is preliminary data.</text>
</comment>
<name>A0A834RUQ3_9PLEO</name>
<organism evidence="3 4">
    <name type="scientific">Pyrenophora tritici-repentis</name>
    <dbReference type="NCBI Taxonomy" id="45151"/>
    <lineage>
        <taxon>Eukaryota</taxon>
        <taxon>Fungi</taxon>
        <taxon>Dikarya</taxon>
        <taxon>Ascomycota</taxon>
        <taxon>Pezizomycotina</taxon>
        <taxon>Dothideomycetes</taxon>
        <taxon>Pleosporomycetidae</taxon>
        <taxon>Pleosporales</taxon>
        <taxon>Pleosporineae</taxon>
        <taxon>Pleosporaceae</taxon>
        <taxon>Pyrenophora</taxon>
    </lineage>
</organism>
<feature type="compositionally biased region" description="Basic and acidic residues" evidence="1">
    <location>
        <begin position="286"/>
        <end position="312"/>
    </location>
</feature>
<dbReference type="RefSeq" id="XP_065961829.1">
    <property type="nucleotide sequence ID" value="XM_066107380.1"/>
</dbReference>
<feature type="region of interest" description="Disordered" evidence="1">
    <location>
        <begin position="286"/>
        <end position="339"/>
    </location>
</feature>
<dbReference type="EMBL" id="NQIK02000005">
    <property type="protein sequence ID" value="KAF7570014.1"/>
    <property type="molecule type" value="Genomic_DNA"/>
</dbReference>
<evidence type="ECO:0000313" key="3">
    <source>
        <dbReference type="EMBL" id="KAF7570014.1"/>
    </source>
</evidence>
<evidence type="ECO:0000313" key="4">
    <source>
        <dbReference type="Proteomes" id="UP000245464"/>
    </source>
</evidence>
<dbReference type="Proteomes" id="UP000245464">
    <property type="component" value="Chromosome 5"/>
</dbReference>
<evidence type="ECO:0000259" key="2">
    <source>
        <dbReference type="Pfam" id="PF03184"/>
    </source>
</evidence>
<reference evidence="3" key="1">
    <citation type="journal article" date="2018" name="BMC Genomics">
        <title>Comparative genomics of the wheat fungal pathogen Pyrenophora tritici-repentis reveals chromosomal variations and genome plasticity.</title>
        <authorList>
            <person name="Moolhuijzen P."/>
            <person name="See P.T."/>
            <person name="Hane J.K."/>
            <person name="Shi G."/>
            <person name="Liu Z."/>
            <person name="Oliver R.P."/>
            <person name="Moffat C.S."/>
        </authorList>
    </citation>
    <scope>NUCLEOTIDE SEQUENCE [LARGE SCALE GENOMIC DNA]</scope>
    <source>
        <strain evidence="3">M4</strain>
    </source>
</reference>
<dbReference type="InterPro" id="IPR004875">
    <property type="entry name" value="DDE_SF_endonuclease_dom"/>
</dbReference>
<protein>
    <recommendedName>
        <fullName evidence="2">DDE-1 domain-containing protein</fullName>
    </recommendedName>
</protein>
<sequence length="386" mass="44044">MDEKGFLVGITSRSKRIFSKRLYERKEVTKALQDGSREWTTLLACICADGTKIPPAIIYQGKGALRSGWVEDVEVNKHNVFVATSPSGWSNDNLGLAWLEQVFDRSTRKKARSSYRLLILDGHGSHLTMDFIEHYGDKGPELEPKGNKSSGIQLRKLFNATVKDQTDEARKELSASIHSLQAHNDILNTENEGLRQALTLKKKHKKKSKPLDLQQRKEYHGGAVFWSPSKLREARVHEQVNRQEEEAEKLQKAQTKELKAAAALYKKKIAEEAKVLRESAKEARAEERKKAAEEAAARRTQKEQEKRDRDSQKALQQSQRGKRAASKPPKGRQEERRSNNRGWAIPPFIIFKGHYHLSAWYKEEDLSQNWIIAVSDNGWTTNKLGL</sequence>
<evidence type="ECO:0000256" key="1">
    <source>
        <dbReference type="SAM" id="MobiDB-lite"/>
    </source>
</evidence>